<keyword evidence="3" id="KW-1185">Reference proteome</keyword>
<dbReference type="AlphaFoldDB" id="A0A4U6U0B7"/>
<protein>
    <submittedName>
        <fullName evidence="2">Uncharacterized protein</fullName>
    </submittedName>
</protein>
<proteinExistence type="predicted"/>
<dbReference type="Gramene" id="TKW08182">
    <property type="protein sequence ID" value="TKW08182"/>
    <property type="gene ID" value="SEVIR_6G012300v2"/>
</dbReference>
<gene>
    <name evidence="2" type="ORF">SEVIR_6G012300v2</name>
</gene>
<evidence type="ECO:0000313" key="2">
    <source>
        <dbReference type="EMBL" id="TKW08182.1"/>
    </source>
</evidence>
<dbReference type="Proteomes" id="UP000298652">
    <property type="component" value="Chromosome 6"/>
</dbReference>
<sequence length="42" mass="4887">MLIYGRTPPFADPLSLDLRKKNGRVHELRPQQLERRRGAGRS</sequence>
<feature type="region of interest" description="Disordered" evidence="1">
    <location>
        <begin position="1"/>
        <end position="42"/>
    </location>
</feature>
<feature type="compositionally biased region" description="Basic and acidic residues" evidence="1">
    <location>
        <begin position="17"/>
        <end position="42"/>
    </location>
</feature>
<organism evidence="2 3">
    <name type="scientific">Setaria viridis</name>
    <name type="common">Green bristlegrass</name>
    <name type="synonym">Setaria italica subsp. viridis</name>
    <dbReference type="NCBI Taxonomy" id="4556"/>
    <lineage>
        <taxon>Eukaryota</taxon>
        <taxon>Viridiplantae</taxon>
        <taxon>Streptophyta</taxon>
        <taxon>Embryophyta</taxon>
        <taxon>Tracheophyta</taxon>
        <taxon>Spermatophyta</taxon>
        <taxon>Magnoliopsida</taxon>
        <taxon>Liliopsida</taxon>
        <taxon>Poales</taxon>
        <taxon>Poaceae</taxon>
        <taxon>PACMAD clade</taxon>
        <taxon>Panicoideae</taxon>
        <taxon>Panicodae</taxon>
        <taxon>Paniceae</taxon>
        <taxon>Cenchrinae</taxon>
        <taxon>Setaria</taxon>
    </lineage>
</organism>
<reference evidence="2" key="1">
    <citation type="submission" date="2019-03" db="EMBL/GenBank/DDBJ databases">
        <title>WGS assembly of Setaria viridis.</title>
        <authorList>
            <person name="Huang P."/>
            <person name="Jenkins J."/>
            <person name="Grimwood J."/>
            <person name="Barry K."/>
            <person name="Healey A."/>
            <person name="Mamidi S."/>
            <person name="Sreedasyam A."/>
            <person name="Shu S."/>
            <person name="Feldman M."/>
            <person name="Wu J."/>
            <person name="Yu Y."/>
            <person name="Chen C."/>
            <person name="Johnson J."/>
            <person name="Rokhsar D."/>
            <person name="Baxter I."/>
            <person name="Schmutz J."/>
            <person name="Brutnell T."/>
            <person name="Kellogg E."/>
        </authorList>
    </citation>
    <scope>NUCLEOTIDE SEQUENCE [LARGE SCALE GENOMIC DNA]</scope>
</reference>
<evidence type="ECO:0000256" key="1">
    <source>
        <dbReference type="SAM" id="MobiDB-lite"/>
    </source>
</evidence>
<evidence type="ECO:0000313" key="3">
    <source>
        <dbReference type="Proteomes" id="UP000298652"/>
    </source>
</evidence>
<dbReference type="EMBL" id="CM016557">
    <property type="protein sequence ID" value="TKW08182.1"/>
    <property type="molecule type" value="Genomic_DNA"/>
</dbReference>
<accession>A0A4U6U0B7</accession>
<name>A0A4U6U0B7_SETVI</name>